<proteinExistence type="predicted"/>
<gene>
    <name evidence="2" type="ORF">DWW57_10815</name>
</gene>
<evidence type="ECO:0008006" key="4">
    <source>
        <dbReference type="Google" id="ProtNLM"/>
    </source>
</evidence>
<dbReference type="Proteomes" id="UP000284243">
    <property type="component" value="Unassembled WGS sequence"/>
</dbReference>
<dbReference type="AlphaFoldDB" id="A0A1Y3Y309"/>
<protein>
    <recommendedName>
        <fullName evidence="4">TolB-like 6-blade propeller-like</fullName>
    </recommendedName>
</protein>
<sequence length="341" mass="39459">MKTFFLFVAFLIFTSCHNGNTNVSTGNNTIIYDFPVTQIAESEKIDLEIIGINDLMVIDTLLFAFKASGYNDFFEMYSTDNWQYLGKFLSQGRGPDEFLSVQFSQDYFFKDDNLVLWISDGALQKRALLNITQSLRIGRTVCDTIFRITSDCSYFQVNDSMVLLQKYVPGNICLSVQNQHTGQTIQEYEFLKSYIPKSIPVPLLSMGITRHPEKDLFAGNMLFFNQINVFSSDMKTNFSLSYQPPIDIFETAHLPESDFILYYSSLQVSSEYIYALYVNKKDNLFSHAEGETEIHVFNWEGAPIAKIRIPDNIIYFAVDEKHRYIYGLKGNEELYRYKFEI</sequence>
<evidence type="ECO:0000313" key="2">
    <source>
        <dbReference type="EMBL" id="RGU55989.1"/>
    </source>
</evidence>
<dbReference type="EMBL" id="QRYC01000013">
    <property type="protein sequence ID" value="RGU55989.1"/>
    <property type="molecule type" value="Genomic_DNA"/>
</dbReference>
<dbReference type="RefSeq" id="WP_046451074.1">
    <property type="nucleotide sequence ID" value="NZ_CABJFF010000010.1"/>
</dbReference>
<organism evidence="2 3">
    <name type="scientific">Odoribacter splanchnicus</name>
    <dbReference type="NCBI Taxonomy" id="28118"/>
    <lineage>
        <taxon>Bacteria</taxon>
        <taxon>Pseudomonadati</taxon>
        <taxon>Bacteroidota</taxon>
        <taxon>Bacteroidia</taxon>
        <taxon>Bacteroidales</taxon>
        <taxon>Odoribacteraceae</taxon>
        <taxon>Odoribacter</taxon>
    </lineage>
</organism>
<dbReference type="Pfam" id="PF15869">
    <property type="entry name" value="TolB_like"/>
    <property type="match status" value="1"/>
</dbReference>
<feature type="chain" id="PRO_5030037883" description="TolB-like 6-blade propeller-like" evidence="1">
    <location>
        <begin position="19"/>
        <end position="341"/>
    </location>
</feature>
<feature type="signal peptide" evidence="1">
    <location>
        <begin position="1"/>
        <end position="18"/>
    </location>
</feature>
<accession>A0A1Y3Y309</accession>
<keyword evidence="1" id="KW-0732">Signal</keyword>
<comment type="caution">
    <text evidence="2">The sequence shown here is derived from an EMBL/GenBank/DDBJ whole genome shotgun (WGS) entry which is preliminary data.</text>
</comment>
<evidence type="ECO:0000313" key="3">
    <source>
        <dbReference type="Proteomes" id="UP000284243"/>
    </source>
</evidence>
<evidence type="ECO:0000256" key="1">
    <source>
        <dbReference type="SAM" id="SignalP"/>
    </source>
</evidence>
<dbReference type="PROSITE" id="PS51257">
    <property type="entry name" value="PROKAR_LIPOPROTEIN"/>
    <property type="match status" value="1"/>
</dbReference>
<name>A0A1Y3Y309_9BACT</name>
<reference evidence="2 3" key="1">
    <citation type="submission" date="2018-08" db="EMBL/GenBank/DDBJ databases">
        <title>A genome reference for cultivated species of the human gut microbiota.</title>
        <authorList>
            <person name="Zou Y."/>
            <person name="Xue W."/>
            <person name="Luo G."/>
        </authorList>
    </citation>
    <scope>NUCLEOTIDE SEQUENCE [LARGE SCALE GENOMIC DNA]</scope>
    <source>
        <strain evidence="2 3">AF16-14</strain>
    </source>
</reference>